<protein>
    <submittedName>
        <fullName evidence="9">Polyhydroxybutyrate depolymerase</fullName>
    </submittedName>
</protein>
<evidence type="ECO:0000259" key="8">
    <source>
        <dbReference type="Pfam" id="PF02230"/>
    </source>
</evidence>
<evidence type="ECO:0000256" key="2">
    <source>
        <dbReference type="ARBA" id="ARBA00022525"/>
    </source>
</evidence>
<reference evidence="9 10" key="1">
    <citation type="submission" date="2018-06" db="EMBL/GenBank/DDBJ databases">
        <title>Genomic Encyclopedia of Archaeal and Bacterial Type Strains, Phase II (KMG-II): from individual species to whole genera.</title>
        <authorList>
            <person name="Goeker M."/>
        </authorList>
    </citation>
    <scope>NUCLEOTIDE SEQUENCE [LARGE SCALE GENOMIC DNA]</scope>
    <source>
        <strain evidence="9 10">DSM 23241</strain>
    </source>
</reference>
<comment type="subcellular location">
    <subcellularLocation>
        <location evidence="1">Secreted</location>
    </subcellularLocation>
</comment>
<dbReference type="Gene3D" id="3.40.50.1820">
    <property type="entry name" value="alpha/beta hydrolase"/>
    <property type="match status" value="1"/>
</dbReference>
<evidence type="ECO:0000256" key="3">
    <source>
        <dbReference type="ARBA" id="ARBA00022651"/>
    </source>
</evidence>
<keyword evidence="3" id="KW-0858">Xylan degradation</keyword>
<dbReference type="GO" id="GO:0005576">
    <property type="term" value="C:extracellular region"/>
    <property type="evidence" value="ECO:0007669"/>
    <property type="project" value="UniProtKB-SubCell"/>
</dbReference>
<evidence type="ECO:0000313" key="9">
    <source>
        <dbReference type="EMBL" id="PZX62924.1"/>
    </source>
</evidence>
<evidence type="ECO:0000256" key="6">
    <source>
        <dbReference type="ARBA" id="ARBA00023277"/>
    </source>
</evidence>
<dbReference type="InterPro" id="IPR043595">
    <property type="entry name" value="FaeB/C/D"/>
</dbReference>
<dbReference type="Pfam" id="PF02230">
    <property type="entry name" value="Abhydrolase_2"/>
    <property type="match status" value="1"/>
</dbReference>
<keyword evidence="10" id="KW-1185">Reference proteome</keyword>
<dbReference type="GO" id="GO:0045493">
    <property type="term" value="P:xylan catabolic process"/>
    <property type="evidence" value="ECO:0007669"/>
    <property type="project" value="UniProtKB-KW"/>
</dbReference>
<dbReference type="SUPFAM" id="SSF53474">
    <property type="entry name" value="alpha/beta-Hydrolases"/>
    <property type="match status" value="1"/>
</dbReference>
<accession>A0A2W7RRF7</accession>
<evidence type="ECO:0000256" key="4">
    <source>
        <dbReference type="ARBA" id="ARBA00022729"/>
    </source>
</evidence>
<dbReference type="Proteomes" id="UP000249720">
    <property type="component" value="Unassembled WGS sequence"/>
</dbReference>
<dbReference type="PANTHER" id="PTHR38050:SF2">
    <property type="entry name" value="FERULOYL ESTERASE C-RELATED"/>
    <property type="match status" value="1"/>
</dbReference>
<keyword evidence="5" id="KW-0378">Hydrolase</keyword>
<keyword evidence="6" id="KW-0119">Carbohydrate metabolism</keyword>
<dbReference type="OrthoDB" id="9764953at2"/>
<gene>
    <name evidence="9" type="ORF">LX80_01619</name>
</gene>
<feature type="domain" description="Phospholipase/carboxylesterase/thioesterase" evidence="8">
    <location>
        <begin position="56"/>
        <end position="205"/>
    </location>
</feature>
<dbReference type="RefSeq" id="WP_111295059.1">
    <property type="nucleotide sequence ID" value="NZ_QKZV01000004.1"/>
</dbReference>
<dbReference type="InterPro" id="IPR029058">
    <property type="entry name" value="AB_hydrolase_fold"/>
</dbReference>
<evidence type="ECO:0000256" key="5">
    <source>
        <dbReference type="ARBA" id="ARBA00022801"/>
    </source>
</evidence>
<proteinExistence type="predicted"/>
<dbReference type="AlphaFoldDB" id="A0A2W7RRF7"/>
<evidence type="ECO:0000256" key="1">
    <source>
        <dbReference type="ARBA" id="ARBA00004613"/>
    </source>
</evidence>
<evidence type="ECO:0000313" key="10">
    <source>
        <dbReference type="Proteomes" id="UP000249720"/>
    </source>
</evidence>
<dbReference type="GO" id="GO:0030600">
    <property type="term" value="F:feruloyl esterase activity"/>
    <property type="evidence" value="ECO:0007669"/>
    <property type="project" value="InterPro"/>
</dbReference>
<organism evidence="9 10">
    <name type="scientific">Hydrotalea sandarakina</name>
    <dbReference type="NCBI Taxonomy" id="1004304"/>
    <lineage>
        <taxon>Bacteria</taxon>
        <taxon>Pseudomonadati</taxon>
        <taxon>Bacteroidota</taxon>
        <taxon>Chitinophagia</taxon>
        <taxon>Chitinophagales</taxon>
        <taxon>Chitinophagaceae</taxon>
        <taxon>Hydrotalea</taxon>
    </lineage>
</organism>
<keyword evidence="2" id="KW-0964">Secreted</keyword>
<keyword evidence="4" id="KW-0732">Signal</keyword>
<keyword evidence="7" id="KW-0624">Polysaccharide degradation</keyword>
<sequence length="314" mass="34827">MFKKLSITTYRFLGIIVLCLYLKPAVSQTIRHTIMVDGRERNFLVYIPEQYANAQNLKVIIALHGGGGTAENTEQFYRLNPEADRFGYMVVYPNAINKAWNFPGTASRVKKLDTTVNDVHFMNALIDTLIARYHINKAHVFFTGMSRGAMFSLYLATALNHKIAAIAAVCGSISEENATDYHFDRPIPALIINGTADPLVPYNGGYGKWNRNNFSESANFIATPKLIQLLLQQNHCVNESGVTVQIPNKDPLDGCTANETKYKCSSAPVESITIQNGGHTWPGSSQYLPKIIVGRVCKDFSAAEKIVLFFNAVP</sequence>
<comment type="caution">
    <text evidence="9">The sequence shown here is derived from an EMBL/GenBank/DDBJ whole genome shotgun (WGS) entry which is preliminary data.</text>
</comment>
<dbReference type="InterPro" id="IPR003140">
    <property type="entry name" value="PLipase/COase/thioEstase"/>
</dbReference>
<evidence type="ECO:0000256" key="7">
    <source>
        <dbReference type="ARBA" id="ARBA00023326"/>
    </source>
</evidence>
<dbReference type="EMBL" id="QKZV01000004">
    <property type="protein sequence ID" value="PZX62924.1"/>
    <property type="molecule type" value="Genomic_DNA"/>
</dbReference>
<name>A0A2W7RRF7_9BACT</name>
<dbReference type="PANTHER" id="PTHR38050">
    <property type="match status" value="1"/>
</dbReference>